<gene>
    <name evidence="5" type="ORF">Plil01_001063100</name>
</gene>
<dbReference type="EMBL" id="BSXW01000565">
    <property type="protein sequence ID" value="GMF25701.1"/>
    <property type="molecule type" value="Genomic_DNA"/>
</dbReference>
<evidence type="ECO:0000256" key="3">
    <source>
        <dbReference type="ARBA" id="ARBA00023002"/>
    </source>
</evidence>
<dbReference type="Proteomes" id="UP001165083">
    <property type="component" value="Unassembled WGS sequence"/>
</dbReference>
<dbReference type="PANTHER" id="PTHR43150">
    <property type="entry name" value="HYPERKINETIC, ISOFORM M"/>
    <property type="match status" value="1"/>
</dbReference>
<keyword evidence="6" id="KW-1185">Reference proteome</keyword>
<comment type="caution">
    <text evidence="5">The sequence shown here is derived from an EMBL/GenBank/DDBJ whole genome shotgun (WGS) entry which is preliminary data.</text>
</comment>
<protein>
    <submittedName>
        <fullName evidence="5">Unnamed protein product</fullName>
    </submittedName>
</protein>
<evidence type="ECO:0000313" key="5">
    <source>
        <dbReference type="EMBL" id="GMF25701.1"/>
    </source>
</evidence>
<accession>A0A9W6U4A7</accession>
<keyword evidence="3" id="KW-0560">Oxidoreductase</keyword>
<dbReference type="Pfam" id="PF00248">
    <property type="entry name" value="Aldo_ket_red"/>
    <property type="match status" value="1"/>
</dbReference>
<dbReference type="OrthoDB" id="2310150at2759"/>
<keyword evidence="2" id="KW-0521">NADP</keyword>
<evidence type="ECO:0000256" key="2">
    <source>
        <dbReference type="ARBA" id="ARBA00022857"/>
    </source>
</evidence>
<evidence type="ECO:0000313" key="6">
    <source>
        <dbReference type="Proteomes" id="UP001165083"/>
    </source>
</evidence>
<name>A0A9W6U4A7_9STRA</name>
<dbReference type="InterPro" id="IPR005399">
    <property type="entry name" value="K_chnl_volt-dep_bsu_KCNAB-rel"/>
</dbReference>
<dbReference type="InterPro" id="IPR036812">
    <property type="entry name" value="NAD(P)_OxRdtase_dom_sf"/>
</dbReference>
<sequence>MDADESYTADAWYDMMKLTFEHGINLFDNAEIYGAGLAEKNMGAAIQKGIAEKTCGREDLVIITKLYLGSR</sequence>
<dbReference type="GO" id="GO:0016491">
    <property type="term" value="F:oxidoreductase activity"/>
    <property type="evidence" value="ECO:0007669"/>
    <property type="project" value="UniProtKB-KW"/>
</dbReference>
<feature type="domain" description="NADP-dependent oxidoreductase" evidence="4">
    <location>
        <begin position="5"/>
        <end position="66"/>
    </location>
</feature>
<evidence type="ECO:0000256" key="1">
    <source>
        <dbReference type="ARBA" id="ARBA00006515"/>
    </source>
</evidence>
<evidence type="ECO:0000259" key="4">
    <source>
        <dbReference type="Pfam" id="PF00248"/>
    </source>
</evidence>
<dbReference type="AlphaFoldDB" id="A0A9W6U4A7"/>
<dbReference type="PANTHER" id="PTHR43150:SF2">
    <property type="entry name" value="HYPERKINETIC, ISOFORM M"/>
    <property type="match status" value="1"/>
</dbReference>
<reference evidence="5" key="1">
    <citation type="submission" date="2023-04" db="EMBL/GenBank/DDBJ databases">
        <title>Phytophthora lilii NBRC 32176.</title>
        <authorList>
            <person name="Ichikawa N."/>
            <person name="Sato H."/>
            <person name="Tonouchi N."/>
        </authorList>
    </citation>
    <scope>NUCLEOTIDE SEQUENCE</scope>
    <source>
        <strain evidence="5">NBRC 32176</strain>
    </source>
</reference>
<dbReference type="InterPro" id="IPR023210">
    <property type="entry name" value="NADP_OxRdtase_dom"/>
</dbReference>
<comment type="similarity">
    <text evidence="1">Belongs to the shaker potassium channel beta subunit family.</text>
</comment>
<dbReference type="Gene3D" id="3.20.20.100">
    <property type="entry name" value="NADP-dependent oxidoreductase domain"/>
    <property type="match status" value="1"/>
</dbReference>
<organism evidence="5 6">
    <name type="scientific">Phytophthora lilii</name>
    <dbReference type="NCBI Taxonomy" id="2077276"/>
    <lineage>
        <taxon>Eukaryota</taxon>
        <taxon>Sar</taxon>
        <taxon>Stramenopiles</taxon>
        <taxon>Oomycota</taxon>
        <taxon>Peronosporomycetes</taxon>
        <taxon>Peronosporales</taxon>
        <taxon>Peronosporaceae</taxon>
        <taxon>Phytophthora</taxon>
    </lineage>
</organism>
<dbReference type="SUPFAM" id="SSF51430">
    <property type="entry name" value="NAD(P)-linked oxidoreductase"/>
    <property type="match status" value="1"/>
</dbReference>
<proteinExistence type="inferred from homology"/>